<name>A0ABU6TJS0_9FABA</name>
<feature type="compositionally biased region" description="Basic and acidic residues" evidence="1">
    <location>
        <begin position="7"/>
        <end position="20"/>
    </location>
</feature>
<proteinExistence type="predicted"/>
<dbReference type="Proteomes" id="UP001341840">
    <property type="component" value="Unassembled WGS sequence"/>
</dbReference>
<gene>
    <name evidence="2" type="ORF">PIB30_058497</name>
</gene>
<sequence length="107" mass="12487">MGFYRQSSERKWPERAKGTKESQQNLEGHCWTRCVRTSEAMRTLEKPKEYENMELKAELDAQAPKPAPRRPSQRPGAQKLAKKTQSQAPRRPVIARQVYRIVQVIPR</sequence>
<protein>
    <submittedName>
        <fullName evidence="2">Uncharacterized protein</fullName>
    </submittedName>
</protein>
<feature type="region of interest" description="Disordered" evidence="1">
    <location>
        <begin position="45"/>
        <end position="93"/>
    </location>
</feature>
<evidence type="ECO:0000313" key="2">
    <source>
        <dbReference type="EMBL" id="MED6149016.1"/>
    </source>
</evidence>
<feature type="compositionally biased region" description="Basic and acidic residues" evidence="1">
    <location>
        <begin position="45"/>
        <end position="59"/>
    </location>
</feature>
<organism evidence="2 3">
    <name type="scientific">Stylosanthes scabra</name>
    <dbReference type="NCBI Taxonomy" id="79078"/>
    <lineage>
        <taxon>Eukaryota</taxon>
        <taxon>Viridiplantae</taxon>
        <taxon>Streptophyta</taxon>
        <taxon>Embryophyta</taxon>
        <taxon>Tracheophyta</taxon>
        <taxon>Spermatophyta</taxon>
        <taxon>Magnoliopsida</taxon>
        <taxon>eudicotyledons</taxon>
        <taxon>Gunneridae</taxon>
        <taxon>Pentapetalae</taxon>
        <taxon>rosids</taxon>
        <taxon>fabids</taxon>
        <taxon>Fabales</taxon>
        <taxon>Fabaceae</taxon>
        <taxon>Papilionoideae</taxon>
        <taxon>50 kb inversion clade</taxon>
        <taxon>dalbergioids sensu lato</taxon>
        <taxon>Dalbergieae</taxon>
        <taxon>Pterocarpus clade</taxon>
        <taxon>Stylosanthes</taxon>
    </lineage>
</organism>
<comment type="caution">
    <text evidence="2">The sequence shown here is derived from an EMBL/GenBank/DDBJ whole genome shotgun (WGS) entry which is preliminary data.</text>
</comment>
<reference evidence="2 3" key="1">
    <citation type="journal article" date="2023" name="Plants (Basel)">
        <title>Bridging the Gap: Combining Genomics and Transcriptomics Approaches to Understand Stylosanthes scabra, an Orphan Legume from the Brazilian Caatinga.</title>
        <authorList>
            <person name="Ferreira-Neto J.R.C."/>
            <person name="da Silva M.D."/>
            <person name="Binneck E."/>
            <person name="de Melo N.F."/>
            <person name="da Silva R.H."/>
            <person name="de Melo A.L.T.M."/>
            <person name="Pandolfi V."/>
            <person name="Bustamante F.O."/>
            <person name="Brasileiro-Vidal A.C."/>
            <person name="Benko-Iseppon A.M."/>
        </authorList>
    </citation>
    <scope>NUCLEOTIDE SEQUENCE [LARGE SCALE GENOMIC DNA]</scope>
    <source>
        <tissue evidence="2">Leaves</tissue>
    </source>
</reference>
<evidence type="ECO:0000256" key="1">
    <source>
        <dbReference type="SAM" id="MobiDB-lite"/>
    </source>
</evidence>
<dbReference type="EMBL" id="JASCZI010091113">
    <property type="protein sequence ID" value="MED6149016.1"/>
    <property type="molecule type" value="Genomic_DNA"/>
</dbReference>
<evidence type="ECO:0000313" key="3">
    <source>
        <dbReference type="Proteomes" id="UP001341840"/>
    </source>
</evidence>
<feature type="region of interest" description="Disordered" evidence="1">
    <location>
        <begin position="1"/>
        <end position="28"/>
    </location>
</feature>
<keyword evidence="3" id="KW-1185">Reference proteome</keyword>
<accession>A0ABU6TJS0</accession>